<feature type="transmembrane region" description="Helical" evidence="1">
    <location>
        <begin position="331"/>
        <end position="351"/>
    </location>
</feature>
<keyword evidence="3" id="KW-0808">Transferase</keyword>
<dbReference type="OrthoDB" id="9796461at2"/>
<dbReference type="EMBL" id="CP032829">
    <property type="protein sequence ID" value="AYJ86432.1"/>
    <property type="molecule type" value="Genomic_DNA"/>
</dbReference>
<dbReference type="GO" id="GO:0016747">
    <property type="term" value="F:acyltransferase activity, transferring groups other than amino-acyl groups"/>
    <property type="evidence" value="ECO:0007669"/>
    <property type="project" value="InterPro"/>
</dbReference>
<feature type="transmembrane region" description="Helical" evidence="1">
    <location>
        <begin position="68"/>
        <end position="90"/>
    </location>
</feature>
<accession>A0A494TGL0</accession>
<gene>
    <name evidence="3" type="ORF">D3Y57_11210</name>
</gene>
<evidence type="ECO:0000256" key="1">
    <source>
        <dbReference type="SAM" id="Phobius"/>
    </source>
</evidence>
<sequence length="385" mass="42264">MVMLVVVALVLRFFPKVWDWTVRKQDASRNHTMDGARGLLSLWVLTHHLNIGPAMVLQNGGWQPLPSALQILVTSGFFVAPFFALTAMLFGGGLLASKGKLDTFAFIRRRFFRLVPAYIVSIVLIVAAVFYISGFHLRVAPLSLIKEMVRWTLFDFVQRYDINGVNASGSHGMLWTLRYEILFYASLPILAFAQRRLNSRFVLIAGLALISFFSWPFIFFTGGAVAAAALGWRHPRAATVWQIGSIISIAVLVLTASHTNAVLQAVLLVPMLAAIALQGAIFRPLSWKPIRFVGEISYSVYILHYPVIWIIFTLFISPATVQSMGFVERTLILAVGGCVVLVIATLCFVFVERPFVAYSKRSGGKAGAGKVVATSPALTVAGEAA</sequence>
<dbReference type="Pfam" id="PF01757">
    <property type="entry name" value="Acyl_transf_3"/>
    <property type="match status" value="1"/>
</dbReference>
<dbReference type="KEGG" id="spha:D3Y57_11210"/>
<name>A0A494TGL0_SPHPE</name>
<evidence type="ECO:0000313" key="4">
    <source>
        <dbReference type="Proteomes" id="UP000276254"/>
    </source>
</evidence>
<keyword evidence="1" id="KW-0812">Transmembrane</keyword>
<keyword evidence="1" id="KW-1133">Transmembrane helix</keyword>
<dbReference type="InterPro" id="IPR050879">
    <property type="entry name" value="Acyltransferase_3"/>
</dbReference>
<evidence type="ECO:0000313" key="3">
    <source>
        <dbReference type="EMBL" id="AYJ86432.1"/>
    </source>
</evidence>
<dbReference type="AlphaFoldDB" id="A0A494TGL0"/>
<dbReference type="PANTHER" id="PTHR23028">
    <property type="entry name" value="ACETYLTRANSFERASE"/>
    <property type="match status" value="1"/>
</dbReference>
<organism evidence="3 4">
    <name type="scientific">Sphingomonas paeninsulae</name>
    <dbReference type="NCBI Taxonomy" id="2319844"/>
    <lineage>
        <taxon>Bacteria</taxon>
        <taxon>Pseudomonadati</taxon>
        <taxon>Pseudomonadota</taxon>
        <taxon>Alphaproteobacteria</taxon>
        <taxon>Sphingomonadales</taxon>
        <taxon>Sphingomonadaceae</taxon>
        <taxon>Sphingomonas</taxon>
    </lineage>
</organism>
<keyword evidence="4" id="KW-1185">Reference proteome</keyword>
<feature type="transmembrane region" description="Helical" evidence="1">
    <location>
        <begin position="111"/>
        <end position="132"/>
    </location>
</feature>
<keyword evidence="3" id="KW-0012">Acyltransferase</keyword>
<dbReference type="Proteomes" id="UP000276254">
    <property type="component" value="Chromosome"/>
</dbReference>
<feature type="transmembrane region" description="Helical" evidence="1">
    <location>
        <begin position="201"/>
        <end position="230"/>
    </location>
</feature>
<feature type="domain" description="Acyltransferase 3" evidence="2">
    <location>
        <begin position="31"/>
        <end position="347"/>
    </location>
</feature>
<evidence type="ECO:0000259" key="2">
    <source>
        <dbReference type="Pfam" id="PF01757"/>
    </source>
</evidence>
<feature type="transmembrane region" description="Helical" evidence="1">
    <location>
        <begin position="237"/>
        <end position="256"/>
    </location>
</feature>
<reference evidence="3 4" key="1">
    <citation type="submission" date="2018-09" db="EMBL/GenBank/DDBJ databases">
        <title>Sphingomonas peninsula sp. nov., isolated from fildes peninsula, Antarctic soil.</title>
        <authorList>
            <person name="Yingchao G."/>
        </authorList>
    </citation>
    <scope>NUCLEOTIDE SEQUENCE [LARGE SCALE GENOMIC DNA]</scope>
    <source>
        <strain evidence="3 4">YZ-8</strain>
    </source>
</reference>
<feature type="transmembrane region" description="Helical" evidence="1">
    <location>
        <begin position="262"/>
        <end position="286"/>
    </location>
</feature>
<feature type="transmembrane region" description="Helical" evidence="1">
    <location>
        <begin position="298"/>
        <end position="319"/>
    </location>
</feature>
<keyword evidence="1" id="KW-0472">Membrane</keyword>
<proteinExistence type="predicted"/>
<protein>
    <submittedName>
        <fullName evidence="3">Acyltransferase</fullName>
    </submittedName>
</protein>
<dbReference type="InterPro" id="IPR002656">
    <property type="entry name" value="Acyl_transf_3_dom"/>
</dbReference>